<evidence type="ECO:0008006" key="4">
    <source>
        <dbReference type="Google" id="ProtNLM"/>
    </source>
</evidence>
<evidence type="ECO:0000313" key="2">
    <source>
        <dbReference type="EMBL" id="QCE06544.1"/>
    </source>
</evidence>
<gene>
    <name evidence="2" type="ORF">DEO72_LG9g1558</name>
</gene>
<sequence length="86" mass="9977">MQNYHYKMLQVLLEALLLLLFGFQERLLSKGCRLGNLDQLQMMFVSLSQMRVLKVFMRYAKRDPNDPENAMLGTVAGTKTSLFCRT</sequence>
<dbReference type="Proteomes" id="UP000501690">
    <property type="component" value="Linkage Group LG9"/>
</dbReference>
<name>A0A4D6N0Y8_VIGUN</name>
<evidence type="ECO:0000256" key="1">
    <source>
        <dbReference type="SAM" id="SignalP"/>
    </source>
</evidence>
<keyword evidence="3" id="KW-1185">Reference proteome</keyword>
<organism evidence="2 3">
    <name type="scientific">Vigna unguiculata</name>
    <name type="common">Cowpea</name>
    <dbReference type="NCBI Taxonomy" id="3917"/>
    <lineage>
        <taxon>Eukaryota</taxon>
        <taxon>Viridiplantae</taxon>
        <taxon>Streptophyta</taxon>
        <taxon>Embryophyta</taxon>
        <taxon>Tracheophyta</taxon>
        <taxon>Spermatophyta</taxon>
        <taxon>Magnoliopsida</taxon>
        <taxon>eudicotyledons</taxon>
        <taxon>Gunneridae</taxon>
        <taxon>Pentapetalae</taxon>
        <taxon>rosids</taxon>
        <taxon>fabids</taxon>
        <taxon>Fabales</taxon>
        <taxon>Fabaceae</taxon>
        <taxon>Papilionoideae</taxon>
        <taxon>50 kb inversion clade</taxon>
        <taxon>NPAAA clade</taxon>
        <taxon>indigoferoid/millettioid clade</taxon>
        <taxon>Phaseoleae</taxon>
        <taxon>Vigna</taxon>
    </lineage>
</organism>
<protein>
    <recommendedName>
        <fullName evidence="4">Secreted protein</fullName>
    </recommendedName>
</protein>
<feature type="signal peptide" evidence="1">
    <location>
        <begin position="1"/>
        <end position="29"/>
    </location>
</feature>
<dbReference type="AlphaFoldDB" id="A0A4D6N0Y8"/>
<dbReference type="EMBL" id="CP039353">
    <property type="protein sequence ID" value="QCE06544.1"/>
    <property type="molecule type" value="Genomic_DNA"/>
</dbReference>
<accession>A0A4D6N0Y8</accession>
<feature type="chain" id="PRO_5020028100" description="Secreted protein" evidence="1">
    <location>
        <begin position="30"/>
        <end position="86"/>
    </location>
</feature>
<reference evidence="2 3" key="1">
    <citation type="submission" date="2019-04" db="EMBL/GenBank/DDBJ databases">
        <title>An improved genome assembly and genetic linkage map for asparagus bean, Vigna unguiculata ssp. sesquipedialis.</title>
        <authorList>
            <person name="Xia Q."/>
            <person name="Zhang R."/>
            <person name="Dong Y."/>
        </authorList>
    </citation>
    <scope>NUCLEOTIDE SEQUENCE [LARGE SCALE GENOMIC DNA]</scope>
    <source>
        <tissue evidence="2">Leaf</tissue>
    </source>
</reference>
<evidence type="ECO:0000313" key="3">
    <source>
        <dbReference type="Proteomes" id="UP000501690"/>
    </source>
</evidence>
<keyword evidence="1" id="KW-0732">Signal</keyword>
<proteinExistence type="predicted"/>